<name>A0A0C9Z9N5_9AGAM</name>
<dbReference type="AlphaFoldDB" id="A0A0C9Z9N5"/>
<organism evidence="1 2">
    <name type="scientific">Pisolithus microcarpus 441</name>
    <dbReference type="NCBI Taxonomy" id="765257"/>
    <lineage>
        <taxon>Eukaryota</taxon>
        <taxon>Fungi</taxon>
        <taxon>Dikarya</taxon>
        <taxon>Basidiomycota</taxon>
        <taxon>Agaricomycotina</taxon>
        <taxon>Agaricomycetes</taxon>
        <taxon>Agaricomycetidae</taxon>
        <taxon>Boletales</taxon>
        <taxon>Sclerodermatineae</taxon>
        <taxon>Pisolithaceae</taxon>
        <taxon>Pisolithus</taxon>
    </lineage>
</organism>
<reference evidence="2" key="2">
    <citation type="submission" date="2015-01" db="EMBL/GenBank/DDBJ databases">
        <title>Evolutionary Origins and Diversification of the Mycorrhizal Mutualists.</title>
        <authorList>
            <consortium name="DOE Joint Genome Institute"/>
            <consortium name="Mycorrhizal Genomics Consortium"/>
            <person name="Kohler A."/>
            <person name="Kuo A."/>
            <person name="Nagy L.G."/>
            <person name="Floudas D."/>
            <person name="Copeland A."/>
            <person name="Barry K.W."/>
            <person name="Cichocki N."/>
            <person name="Veneault-Fourrey C."/>
            <person name="LaButti K."/>
            <person name="Lindquist E.A."/>
            <person name="Lipzen A."/>
            <person name="Lundell T."/>
            <person name="Morin E."/>
            <person name="Murat C."/>
            <person name="Riley R."/>
            <person name="Ohm R."/>
            <person name="Sun H."/>
            <person name="Tunlid A."/>
            <person name="Henrissat B."/>
            <person name="Grigoriev I.V."/>
            <person name="Hibbett D.S."/>
            <person name="Martin F."/>
        </authorList>
    </citation>
    <scope>NUCLEOTIDE SEQUENCE [LARGE SCALE GENOMIC DNA]</scope>
    <source>
        <strain evidence="2">441</strain>
    </source>
</reference>
<accession>A0A0C9Z9N5</accession>
<reference evidence="1 2" key="1">
    <citation type="submission" date="2014-04" db="EMBL/GenBank/DDBJ databases">
        <authorList>
            <consortium name="DOE Joint Genome Institute"/>
            <person name="Kuo A."/>
            <person name="Kohler A."/>
            <person name="Costa M.D."/>
            <person name="Nagy L.G."/>
            <person name="Floudas D."/>
            <person name="Copeland A."/>
            <person name="Barry K.W."/>
            <person name="Cichocki N."/>
            <person name="Veneault-Fourrey C."/>
            <person name="LaButti K."/>
            <person name="Lindquist E.A."/>
            <person name="Lipzen A."/>
            <person name="Lundell T."/>
            <person name="Morin E."/>
            <person name="Murat C."/>
            <person name="Sun H."/>
            <person name="Tunlid A."/>
            <person name="Henrissat B."/>
            <person name="Grigoriev I.V."/>
            <person name="Hibbett D.S."/>
            <person name="Martin F."/>
            <person name="Nordberg H.P."/>
            <person name="Cantor M.N."/>
            <person name="Hua S.X."/>
        </authorList>
    </citation>
    <scope>NUCLEOTIDE SEQUENCE [LARGE SCALE GENOMIC DNA]</scope>
    <source>
        <strain evidence="1 2">441</strain>
    </source>
</reference>
<gene>
    <name evidence="1" type="ORF">PISMIDRAFT_15699</name>
</gene>
<dbReference type="Proteomes" id="UP000054018">
    <property type="component" value="Unassembled WGS sequence"/>
</dbReference>
<dbReference type="EMBL" id="KN833851">
    <property type="protein sequence ID" value="KIK16623.1"/>
    <property type="molecule type" value="Genomic_DNA"/>
</dbReference>
<dbReference type="HOGENOM" id="CLU_3051231_0_0_1"/>
<evidence type="ECO:0000313" key="1">
    <source>
        <dbReference type="EMBL" id="KIK16623.1"/>
    </source>
</evidence>
<sequence length="54" mass="5850">MELNDMDANFCLQGILCHTLHTTSSSIVPTVIDYRLSGSPSTSSSDEQSLYILG</sequence>
<keyword evidence="2" id="KW-1185">Reference proteome</keyword>
<evidence type="ECO:0000313" key="2">
    <source>
        <dbReference type="Proteomes" id="UP000054018"/>
    </source>
</evidence>
<protein>
    <submittedName>
        <fullName evidence="1">Uncharacterized protein</fullName>
    </submittedName>
</protein>
<proteinExistence type="predicted"/>